<proteinExistence type="predicted"/>
<dbReference type="EMBL" id="AOGW02000023">
    <property type="protein sequence ID" value="EMY59776.1"/>
    <property type="molecule type" value="Genomic_DNA"/>
</dbReference>
<dbReference type="STRING" id="1257025.LEP1GSC203_0149"/>
<protein>
    <submittedName>
        <fullName evidence="1">Uncharacterized protein</fullName>
    </submittedName>
</protein>
<comment type="caution">
    <text evidence="1">The sequence shown here is derived from an EMBL/GenBank/DDBJ whole genome shotgun (WGS) entry which is preliminary data.</text>
</comment>
<evidence type="ECO:0000313" key="1">
    <source>
        <dbReference type="EMBL" id="EMY59776.1"/>
    </source>
</evidence>
<dbReference type="OrthoDB" id="331327at2"/>
<dbReference type="AlphaFoldDB" id="N1VWI9"/>
<name>N1VWI9_9LEPT</name>
<dbReference type="RefSeq" id="WP_002975688.1">
    <property type="nucleotide sequence ID" value="NZ_AOGW02000023.1"/>
</dbReference>
<dbReference type="Proteomes" id="UP000012371">
    <property type="component" value="Unassembled WGS sequence"/>
</dbReference>
<gene>
    <name evidence="1" type="ORF">LEP1GSC203_0149</name>
</gene>
<organism evidence="1 2">
    <name type="scientific">Leptospira terpstrae serovar Hualin str. LT 11-33 = ATCC 700639</name>
    <dbReference type="NCBI Taxonomy" id="1257025"/>
    <lineage>
        <taxon>Bacteria</taxon>
        <taxon>Pseudomonadati</taxon>
        <taxon>Spirochaetota</taxon>
        <taxon>Spirochaetia</taxon>
        <taxon>Leptospirales</taxon>
        <taxon>Leptospiraceae</taxon>
        <taxon>Leptospira</taxon>
    </lineage>
</organism>
<keyword evidence="2" id="KW-1185">Reference proteome</keyword>
<reference evidence="1" key="1">
    <citation type="submission" date="2013-03" db="EMBL/GenBank/DDBJ databases">
        <authorList>
            <person name="Harkins D.M."/>
            <person name="Durkin A.S."/>
            <person name="Brinkac L.M."/>
            <person name="Haft D.H."/>
            <person name="Selengut J.D."/>
            <person name="Sanka R."/>
            <person name="DePew J."/>
            <person name="Purushe J."/>
            <person name="Hartskeerl R.A."/>
            <person name="Ahmed A."/>
            <person name="van der Linden H."/>
            <person name="Goris M.G.A."/>
            <person name="Vinetz J.M."/>
            <person name="Sutton G.G."/>
            <person name="Nierman W.C."/>
            <person name="Fouts D.E."/>
        </authorList>
    </citation>
    <scope>NUCLEOTIDE SEQUENCE [LARGE SCALE GENOMIC DNA]</scope>
    <source>
        <strain evidence="1">LT 11-33</strain>
    </source>
</reference>
<sequence length="104" mass="12094">MNPNSFLTKSLLYDWIPDFEFMSYDLSDLVVLSPELELECKIMEDRFPAFLAIYKKGTIAKPKGLCTTFKYANLDPTELDVCQKFEKKLDGDILVAYSKPLQRW</sequence>
<accession>N1VWI9</accession>
<evidence type="ECO:0000313" key="2">
    <source>
        <dbReference type="Proteomes" id="UP000012371"/>
    </source>
</evidence>